<feature type="domain" description="Ig-like" evidence="8">
    <location>
        <begin position="159"/>
        <end position="245"/>
    </location>
</feature>
<keyword evidence="10" id="KW-1185">Reference proteome</keyword>
<accession>A0ABI7XRM2</accession>
<keyword evidence="2 7" id="KW-0732">Signal</keyword>
<dbReference type="SUPFAM" id="SSF48726">
    <property type="entry name" value="Immunoglobulin"/>
    <property type="match status" value="2"/>
</dbReference>
<sequence>MGAHSEDPHLCRASRLLGFSSLVLTAFSTVVNSSGTHRTQVEDSGNVVSLTGTQGGSVSFHVTGSPESLPGDKLEKISWGIKSGSHGTIMLHVSPGEDVPKWVNFQDKFEKRVHVLNTTTLRIDNLTLEDSGQYWARGSFTGERETYRYFHLTVYEPVPRPQILAETPSITPDWCNVTLGCHAPGPREDVNVSWESKGLPRELEQRGVPGPAPNPWTVALKLPLSQPSPRITCVVSNPGDRKTATQDLGEVCAHGSHGPDGSAHLPAILGALVVVLLILGAGLYLLCSRRRKQSLEPGRGSQEEHRDHDYGVHYAELTQQTSRESRDQGSGEPHLEQETPLTTVYSEVRHPGQGLRVI</sequence>
<proteinExistence type="predicted"/>
<keyword evidence="6" id="KW-0812">Transmembrane</keyword>
<protein>
    <recommendedName>
        <fullName evidence="8">Ig-like domain-containing protein</fullName>
    </recommendedName>
</protein>
<dbReference type="SMART" id="SM00409">
    <property type="entry name" value="IG"/>
    <property type="match status" value="1"/>
</dbReference>
<feature type="compositionally biased region" description="Basic and acidic residues" evidence="5">
    <location>
        <begin position="323"/>
        <end position="337"/>
    </location>
</feature>
<keyword evidence="4" id="KW-0325">Glycoprotein</keyword>
<dbReference type="PANTHER" id="PTHR12080:SF110">
    <property type="entry name" value="IG-LIKE DOMAIN-CONTAINING PROTEIN"/>
    <property type="match status" value="1"/>
</dbReference>
<dbReference type="PROSITE" id="PS50835">
    <property type="entry name" value="IG_LIKE"/>
    <property type="match status" value="1"/>
</dbReference>
<evidence type="ECO:0000313" key="9">
    <source>
        <dbReference type="Ensembl" id="ENSFCTP00005025086.1"/>
    </source>
</evidence>
<evidence type="ECO:0000256" key="7">
    <source>
        <dbReference type="SAM" id="SignalP"/>
    </source>
</evidence>
<reference evidence="9 10" key="1">
    <citation type="submission" date="2021-02" db="EMBL/GenBank/DDBJ databases">
        <title>Safari Cat Assemblies.</title>
        <authorList>
            <person name="Bredemeyer K.R."/>
            <person name="Murphy W.J."/>
        </authorList>
    </citation>
    <scope>NUCLEOTIDE SEQUENCE [LARGE SCALE GENOMIC DNA]</scope>
</reference>
<evidence type="ECO:0000256" key="6">
    <source>
        <dbReference type="SAM" id="Phobius"/>
    </source>
</evidence>
<dbReference type="PANTHER" id="PTHR12080">
    <property type="entry name" value="SIGNALING LYMPHOCYTIC ACTIVATION MOLECULE"/>
    <property type="match status" value="1"/>
</dbReference>
<evidence type="ECO:0000259" key="8">
    <source>
        <dbReference type="PROSITE" id="PS50835"/>
    </source>
</evidence>
<gene>
    <name evidence="9" type="primary">LOC102902050</name>
</gene>
<dbReference type="InterPro" id="IPR007110">
    <property type="entry name" value="Ig-like_dom"/>
</dbReference>
<evidence type="ECO:0000256" key="1">
    <source>
        <dbReference type="ARBA" id="ARBA00004370"/>
    </source>
</evidence>
<dbReference type="InterPro" id="IPR015631">
    <property type="entry name" value="CD2/SLAM_rcpt"/>
</dbReference>
<feature type="signal peptide" evidence="7">
    <location>
        <begin position="1"/>
        <end position="33"/>
    </location>
</feature>
<reference evidence="9" key="2">
    <citation type="submission" date="2025-08" db="UniProtKB">
        <authorList>
            <consortium name="Ensembl"/>
        </authorList>
    </citation>
    <scope>IDENTIFICATION</scope>
    <source>
        <strain evidence="9">breed Abyssinian</strain>
    </source>
</reference>
<organism evidence="9 10">
    <name type="scientific">Felis catus</name>
    <name type="common">Cat</name>
    <name type="synonym">Felis silvestris catus</name>
    <dbReference type="NCBI Taxonomy" id="9685"/>
    <lineage>
        <taxon>Eukaryota</taxon>
        <taxon>Metazoa</taxon>
        <taxon>Chordata</taxon>
        <taxon>Craniata</taxon>
        <taxon>Vertebrata</taxon>
        <taxon>Euteleostomi</taxon>
        <taxon>Mammalia</taxon>
        <taxon>Eutheria</taxon>
        <taxon>Laurasiatheria</taxon>
        <taxon>Carnivora</taxon>
        <taxon>Feliformia</taxon>
        <taxon>Felidae</taxon>
        <taxon>Felinae</taxon>
        <taxon>Felis</taxon>
    </lineage>
</organism>
<keyword evidence="6" id="KW-1133">Transmembrane helix</keyword>
<dbReference type="InterPro" id="IPR013783">
    <property type="entry name" value="Ig-like_fold"/>
</dbReference>
<dbReference type="Proteomes" id="UP000823872">
    <property type="component" value="Chromosome F1"/>
</dbReference>
<feature type="transmembrane region" description="Helical" evidence="6">
    <location>
        <begin position="265"/>
        <end position="286"/>
    </location>
</feature>
<feature type="region of interest" description="Disordered" evidence="5">
    <location>
        <begin position="319"/>
        <end position="344"/>
    </location>
</feature>
<dbReference type="GeneTree" id="ENSGT01030000234540"/>
<evidence type="ECO:0000256" key="3">
    <source>
        <dbReference type="ARBA" id="ARBA00023136"/>
    </source>
</evidence>
<evidence type="ECO:0000256" key="5">
    <source>
        <dbReference type="SAM" id="MobiDB-lite"/>
    </source>
</evidence>
<evidence type="ECO:0000313" key="10">
    <source>
        <dbReference type="Proteomes" id="UP000823872"/>
    </source>
</evidence>
<dbReference type="InterPro" id="IPR036179">
    <property type="entry name" value="Ig-like_dom_sf"/>
</dbReference>
<feature type="chain" id="PRO_5045468064" description="Ig-like domain-containing protein" evidence="7">
    <location>
        <begin position="34"/>
        <end position="358"/>
    </location>
</feature>
<dbReference type="InterPro" id="IPR003599">
    <property type="entry name" value="Ig_sub"/>
</dbReference>
<reference evidence="9" key="3">
    <citation type="submission" date="2025-09" db="UniProtKB">
        <authorList>
            <consortium name="Ensembl"/>
        </authorList>
    </citation>
    <scope>IDENTIFICATION</scope>
    <source>
        <strain evidence="9">breed Abyssinian</strain>
    </source>
</reference>
<evidence type="ECO:0000256" key="2">
    <source>
        <dbReference type="ARBA" id="ARBA00022729"/>
    </source>
</evidence>
<dbReference type="Gene3D" id="2.60.40.10">
    <property type="entry name" value="Immunoglobulins"/>
    <property type="match status" value="2"/>
</dbReference>
<name>A0ABI7XRM2_FELCA</name>
<comment type="subcellular location">
    <subcellularLocation>
        <location evidence="1">Membrane</location>
    </subcellularLocation>
</comment>
<dbReference type="Ensembl" id="ENSFCTT00005036286.1">
    <property type="protein sequence ID" value="ENSFCTP00005025086.1"/>
    <property type="gene ID" value="ENSFCTG00005012786.1"/>
</dbReference>
<evidence type="ECO:0000256" key="4">
    <source>
        <dbReference type="ARBA" id="ARBA00023180"/>
    </source>
</evidence>
<keyword evidence="3 6" id="KW-0472">Membrane</keyword>